<evidence type="ECO:0000313" key="1">
    <source>
        <dbReference type="EMBL" id="NIJ55703.1"/>
    </source>
</evidence>
<name>A0ABX0URT8_9BACT</name>
<comment type="caution">
    <text evidence="1">The sequence shown here is derived from an EMBL/GenBank/DDBJ whole genome shotgun (WGS) entry which is preliminary data.</text>
</comment>
<sequence length="84" mass="9616">MTTLRVEIEEYKDISVLQKVLTELGFKFSLENEEDLFEDISQAELFGIGEGLKDLEAGRVAGHEQARSIIDKKIEEMRIKYSGH</sequence>
<reference evidence="1 2" key="1">
    <citation type="submission" date="2020-03" db="EMBL/GenBank/DDBJ databases">
        <title>Genomic Encyclopedia of Type Strains, Phase IV (KMG-IV): sequencing the most valuable type-strain genomes for metagenomic binning, comparative biology and taxonomic classification.</title>
        <authorList>
            <person name="Goeker M."/>
        </authorList>
    </citation>
    <scope>NUCLEOTIDE SEQUENCE [LARGE SCALE GENOMIC DNA]</scope>
    <source>
        <strain evidence="1 2">DSM 102865</strain>
    </source>
</reference>
<keyword evidence="2" id="KW-1185">Reference proteome</keyword>
<gene>
    <name evidence="1" type="ORF">FHS68_004896</name>
</gene>
<organism evidence="1 2">
    <name type="scientific">Dyadobacter arcticus</name>
    <dbReference type="NCBI Taxonomy" id="1078754"/>
    <lineage>
        <taxon>Bacteria</taxon>
        <taxon>Pseudomonadati</taxon>
        <taxon>Bacteroidota</taxon>
        <taxon>Cytophagia</taxon>
        <taxon>Cytophagales</taxon>
        <taxon>Spirosomataceae</taxon>
        <taxon>Dyadobacter</taxon>
    </lineage>
</organism>
<proteinExistence type="predicted"/>
<protein>
    <submittedName>
        <fullName evidence="1">Uncharacterized protein</fullName>
    </submittedName>
</protein>
<dbReference type="RefSeq" id="WP_167275974.1">
    <property type="nucleotide sequence ID" value="NZ_JAASQJ010000006.1"/>
</dbReference>
<dbReference type="Proteomes" id="UP001179181">
    <property type="component" value="Unassembled WGS sequence"/>
</dbReference>
<accession>A0ABX0URT8</accession>
<evidence type="ECO:0000313" key="2">
    <source>
        <dbReference type="Proteomes" id="UP001179181"/>
    </source>
</evidence>
<dbReference type="EMBL" id="JAASQJ010000006">
    <property type="protein sequence ID" value="NIJ55703.1"/>
    <property type="molecule type" value="Genomic_DNA"/>
</dbReference>